<evidence type="ECO:0000256" key="6">
    <source>
        <dbReference type="SAM" id="MobiDB-lite"/>
    </source>
</evidence>
<dbReference type="SUPFAM" id="SSF57845">
    <property type="entry name" value="B-box zinc-binding domain"/>
    <property type="match status" value="1"/>
</dbReference>
<dbReference type="InterPro" id="IPR017907">
    <property type="entry name" value="Znf_RING_CS"/>
</dbReference>
<dbReference type="GO" id="GO:0061630">
    <property type="term" value="F:ubiquitin protein ligase activity"/>
    <property type="evidence" value="ECO:0007669"/>
    <property type="project" value="TreeGrafter"/>
</dbReference>
<dbReference type="PROSITE" id="PS00518">
    <property type="entry name" value="ZF_RING_1"/>
    <property type="match status" value="1"/>
</dbReference>
<dbReference type="PROSITE" id="PS50089">
    <property type="entry name" value="ZF_RING_2"/>
    <property type="match status" value="1"/>
</dbReference>
<dbReference type="InterPro" id="IPR013083">
    <property type="entry name" value="Znf_RING/FYVE/PHD"/>
</dbReference>
<proteinExistence type="predicted"/>
<dbReference type="PROSITE" id="PS50119">
    <property type="entry name" value="ZF_BBOX"/>
    <property type="match status" value="2"/>
</dbReference>
<keyword evidence="2 4" id="KW-0863">Zinc-finger</keyword>
<dbReference type="GO" id="GO:0008270">
    <property type="term" value="F:zinc ion binding"/>
    <property type="evidence" value="ECO:0007669"/>
    <property type="project" value="UniProtKB-KW"/>
</dbReference>
<dbReference type="Gene3D" id="3.30.160.60">
    <property type="entry name" value="Classic Zinc Finger"/>
    <property type="match status" value="1"/>
</dbReference>
<feature type="compositionally biased region" description="Low complexity" evidence="6">
    <location>
        <begin position="360"/>
        <end position="379"/>
    </location>
</feature>
<dbReference type="PANTHER" id="PTHR25462">
    <property type="entry name" value="BONUS, ISOFORM C-RELATED"/>
    <property type="match status" value="1"/>
</dbReference>
<evidence type="ECO:0000256" key="4">
    <source>
        <dbReference type="PROSITE-ProRule" id="PRU00024"/>
    </source>
</evidence>
<feature type="coiled-coil region" evidence="5">
    <location>
        <begin position="196"/>
        <end position="226"/>
    </location>
</feature>
<dbReference type="AlphaFoldDB" id="A0AAN9AIZ6"/>
<dbReference type="InterPro" id="IPR047153">
    <property type="entry name" value="TRIM45/56/19-like"/>
</dbReference>
<keyword evidence="3" id="KW-0862">Zinc</keyword>
<evidence type="ECO:0000256" key="3">
    <source>
        <dbReference type="ARBA" id="ARBA00022833"/>
    </source>
</evidence>
<dbReference type="Pfam" id="PF00097">
    <property type="entry name" value="zf-C3HC4"/>
    <property type="match status" value="1"/>
</dbReference>
<dbReference type="Gene3D" id="2.30.30.40">
    <property type="entry name" value="SH3 Domains"/>
    <property type="match status" value="1"/>
</dbReference>
<dbReference type="Gene3D" id="4.10.830.40">
    <property type="match status" value="1"/>
</dbReference>
<dbReference type="InterPro" id="IPR037252">
    <property type="entry name" value="Mib_Herc2_sf"/>
</dbReference>
<sequence>MAAASATSSSELPECPVCHDGYQEPKILPCTHLVCKQCVVSWLQKAGVQGGCPLCRARILPSTSQLGHCDLNTLVNDLPTDLATMALVDSHKTLSGQHVCTICEDNTAATSFCLQCDVKLCEDCTRKHKKVPGTRKHVIEDLNKLSPQRLAEINRATCNVHDDRPAEVYCSTHRELICMLCATTNHRSCAEVKAITDVATEKRRELEQQAQRLRAMETALSAQIKEVKGMFPSMRRKAKDTFDDLEQWVKKRRQEVNTLIQAEEDATMTSLAELEKWRAALALNTASVGKLVQSASGGALLGMVNSLKSRLNDLESQTGTTRKIETAALTFNFQKLDQLKSDIASLGQITKPTSTHTTLQQPTQPAPVTSTATTTTTTRRAADKPRGAELAKVLRVGDRVKPGPDWDGRLWGLAGTVTAIPSRLAVTLGCDPAGWVDVKWDGVDEDFHCMGYNGQYELDLL</sequence>
<dbReference type="Proteomes" id="UP001374579">
    <property type="component" value="Unassembled WGS sequence"/>
</dbReference>
<keyword evidence="1" id="KW-0479">Metal-binding</keyword>
<evidence type="ECO:0000256" key="5">
    <source>
        <dbReference type="SAM" id="Coils"/>
    </source>
</evidence>
<evidence type="ECO:0000256" key="2">
    <source>
        <dbReference type="ARBA" id="ARBA00022771"/>
    </source>
</evidence>
<dbReference type="EMBL" id="JBAMIC010004070">
    <property type="protein sequence ID" value="KAK7087684.1"/>
    <property type="molecule type" value="Genomic_DNA"/>
</dbReference>
<evidence type="ECO:0000259" key="7">
    <source>
        <dbReference type="PROSITE" id="PS50089"/>
    </source>
</evidence>
<dbReference type="Pfam" id="PF00643">
    <property type="entry name" value="zf-B_box"/>
    <property type="match status" value="1"/>
</dbReference>
<dbReference type="InterPro" id="IPR001841">
    <property type="entry name" value="Znf_RING"/>
</dbReference>
<dbReference type="InterPro" id="IPR018957">
    <property type="entry name" value="Znf_C3HC4_RING-type"/>
</dbReference>
<gene>
    <name evidence="9" type="ORF">V1264_021701</name>
</gene>
<dbReference type="Gene3D" id="3.30.40.10">
    <property type="entry name" value="Zinc/RING finger domain, C3HC4 (zinc finger)"/>
    <property type="match status" value="1"/>
</dbReference>
<feature type="domain" description="B box-type" evidence="8">
    <location>
        <begin position="95"/>
        <end position="142"/>
    </location>
</feature>
<evidence type="ECO:0000313" key="10">
    <source>
        <dbReference type="Proteomes" id="UP001374579"/>
    </source>
</evidence>
<protein>
    <submittedName>
        <fullName evidence="9">Uncharacterized protein</fullName>
    </submittedName>
</protein>
<dbReference type="SMART" id="SM00336">
    <property type="entry name" value="BBOX"/>
    <property type="match status" value="2"/>
</dbReference>
<dbReference type="Pfam" id="PF22586">
    <property type="entry name" value="ANCHR-like_BBOX"/>
    <property type="match status" value="1"/>
</dbReference>
<dbReference type="CDD" id="cd19756">
    <property type="entry name" value="Bbox2"/>
    <property type="match status" value="1"/>
</dbReference>
<feature type="domain" description="RING-type" evidence="7">
    <location>
        <begin position="15"/>
        <end position="56"/>
    </location>
</feature>
<organism evidence="9 10">
    <name type="scientific">Littorina saxatilis</name>
    <dbReference type="NCBI Taxonomy" id="31220"/>
    <lineage>
        <taxon>Eukaryota</taxon>
        <taxon>Metazoa</taxon>
        <taxon>Spiralia</taxon>
        <taxon>Lophotrochozoa</taxon>
        <taxon>Mollusca</taxon>
        <taxon>Gastropoda</taxon>
        <taxon>Caenogastropoda</taxon>
        <taxon>Littorinimorpha</taxon>
        <taxon>Littorinoidea</taxon>
        <taxon>Littorinidae</taxon>
        <taxon>Littorina</taxon>
    </lineage>
</organism>
<dbReference type="SUPFAM" id="SSF57850">
    <property type="entry name" value="RING/U-box"/>
    <property type="match status" value="1"/>
</dbReference>
<accession>A0AAN9AIZ6</accession>
<dbReference type="PANTHER" id="PTHR25462:SF291">
    <property type="entry name" value="E3 UBIQUITIN-PROTEIN LIGASE TRIM45"/>
    <property type="match status" value="1"/>
</dbReference>
<evidence type="ECO:0000256" key="1">
    <source>
        <dbReference type="ARBA" id="ARBA00022723"/>
    </source>
</evidence>
<feature type="domain" description="B box-type" evidence="8">
    <location>
        <begin position="153"/>
        <end position="187"/>
    </location>
</feature>
<dbReference type="InterPro" id="IPR000315">
    <property type="entry name" value="Znf_B-box"/>
</dbReference>
<evidence type="ECO:0000313" key="9">
    <source>
        <dbReference type="EMBL" id="KAK7087684.1"/>
    </source>
</evidence>
<evidence type="ECO:0000259" key="8">
    <source>
        <dbReference type="PROSITE" id="PS50119"/>
    </source>
</evidence>
<keyword evidence="5" id="KW-0175">Coiled coil</keyword>
<dbReference type="SMART" id="SM00184">
    <property type="entry name" value="RING"/>
    <property type="match status" value="2"/>
</dbReference>
<feature type="region of interest" description="Disordered" evidence="6">
    <location>
        <begin position="353"/>
        <end position="386"/>
    </location>
</feature>
<comment type="caution">
    <text evidence="9">The sequence shown here is derived from an EMBL/GenBank/DDBJ whole genome shotgun (WGS) entry which is preliminary data.</text>
</comment>
<reference evidence="9 10" key="1">
    <citation type="submission" date="2024-02" db="EMBL/GenBank/DDBJ databases">
        <title>Chromosome-scale genome assembly of the rough periwinkle Littorina saxatilis.</title>
        <authorList>
            <person name="De Jode A."/>
            <person name="Faria R."/>
            <person name="Formenti G."/>
            <person name="Sims Y."/>
            <person name="Smith T.P."/>
            <person name="Tracey A."/>
            <person name="Wood J.M.D."/>
            <person name="Zagrodzka Z.B."/>
            <person name="Johannesson K."/>
            <person name="Butlin R.K."/>
            <person name="Leder E.H."/>
        </authorList>
    </citation>
    <scope>NUCLEOTIDE SEQUENCE [LARGE SCALE GENOMIC DNA]</scope>
    <source>
        <strain evidence="9">Snail1</strain>
        <tissue evidence="9">Muscle</tissue>
    </source>
</reference>
<name>A0AAN9AIZ6_9CAEN</name>
<dbReference type="SUPFAM" id="SSF159034">
    <property type="entry name" value="Mib/herc2 domain-like"/>
    <property type="match status" value="1"/>
</dbReference>
<keyword evidence="10" id="KW-1185">Reference proteome</keyword>